<accession>A0ABY5S0V5</accession>
<evidence type="ECO:0008006" key="3">
    <source>
        <dbReference type="Google" id="ProtNLM"/>
    </source>
</evidence>
<keyword evidence="2" id="KW-1185">Reference proteome</keyword>
<reference evidence="1" key="1">
    <citation type="submission" date="2022-01" db="EMBL/GenBank/DDBJ databases">
        <title>Paenibacillus spongiae sp. nov., isolated from marine sponge.</title>
        <authorList>
            <person name="Li Z."/>
            <person name="Zhang M."/>
        </authorList>
    </citation>
    <scope>NUCLEOTIDE SEQUENCE</scope>
    <source>
        <strain evidence="1">PHS-Z3</strain>
    </source>
</reference>
<dbReference type="Proteomes" id="UP001057877">
    <property type="component" value="Chromosome"/>
</dbReference>
<organism evidence="1 2">
    <name type="scientific">Paenibacillus spongiae</name>
    <dbReference type="NCBI Taxonomy" id="2909671"/>
    <lineage>
        <taxon>Bacteria</taxon>
        <taxon>Bacillati</taxon>
        <taxon>Bacillota</taxon>
        <taxon>Bacilli</taxon>
        <taxon>Bacillales</taxon>
        <taxon>Paenibacillaceae</taxon>
        <taxon>Paenibacillus</taxon>
    </lineage>
</organism>
<dbReference type="EMBL" id="CP091430">
    <property type="protein sequence ID" value="UVI27481.1"/>
    <property type="molecule type" value="Genomic_DNA"/>
</dbReference>
<proteinExistence type="predicted"/>
<dbReference type="RefSeq" id="WP_258383569.1">
    <property type="nucleotide sequence ID" value="NZ_CP091430.1"/>
</dbReference>
<sequence>MLQIRCCIRNLTTHQYGAQLDELAEEGFDIQLDACQSQCTGCNMQPAFTADGKWYGVSGRERLKEKVYDVCRAKEGKGQCGI</sequence>
<name>A0ABY5S0V5_9BACL</name>
<protein>
    <recommendedName>
        <fullName evidence="3">DUF1450 domain-containing protein</fullName>
    </recommendedName>
</protein>
<evidence type="ECO:0000313" key="2">
    <source>
        <dbReference type="Proteomes" id="UP001057877"/>
    </source>
</evidence>
<gene>
    <name evidence="1" type="ORF">L1F29_18600</name>
</gene>
<evidence type="ECO:0000313" key="1">
    <source>
        <dbReference type="EMBL" id="UVI27481.1"/>
    </source>
</evidence>